<dbReference type="STRING" id="1307761.L21SP2_2711"/>
<evidence type="ECO:0000256" key="2">
    <source>
        <dbReference type="ARBA" id="ARBA00022448"/>
    </source>
</evidence>
<dbReference type="Pfam" id="PF12832">
    <property type="entry name" value="MFS_1_like"/>
    <property type="match status" value="1"/>
</dbReference>
<feature type="transmembrane region" description="Helical" evidence="8">
    <location>
        <begin position="316"/>
        <end position="335"/>
    </location>
</feature>
<reference evidence="10 11" key="1">
    <citation type="journal article" date="2015" name="Stand. Genomic Sci.">
        <title>Complete genome sequence and description of Salinispira pacifica gen. nov., sp. nov., a novel spirochaete isolated form a hypersaline microbial mat.</title>
        <authorList>
            <person name="Ben Hania W."/>
            <person name="Joseph M."/>
            <person name="Schumann P."/>
            <person name="Bunk B."/>
            <person name="Fiebig A."/>
            <person name="Sproer C."/>
            <person name="Klenk H.P."/>
            <person name="Fardeau M.L."/>
            <person name="Spring S."/>
        </authorList>
    </citation>
    <scope>NUCLEOTIDE SEQUENCE [LARGE SCALE GENOMIC DNA]</scope>
    <source>
        <strain evidence="10 11">L21-RPul-D2</strain>
    </source>
</reference>
<evidence type="ECO:0000256" key="3">
    <source>
        <dbReference type="ARBA" id="ARBA00022475"/>
    </source>
</evidence>
<comment type="subcellular location">
    <subcellularLocation>
        <location evidence="1">Cell membrane</location>
        <topology evidence="1">Multi-pass membrane protein</topology>
    </subcellularLocation>
</comment>
<dbReference type="EMBL" id="CP006939">
    <property type="protein sequence ID" value="AHC16063.1"/>
    <property type="molecule type" value="Genomic_DNA"/>
</dbReference>
<feature type="domain" description="Major facilitator superfamily associated" evidence="9">
    <location>
        <begin position="6"/>
        <end position="405"/>
    </location>
</feature>
<feature type="region of interest" description="Disordered" evidence="7">
    <location>
        <begin position="185"/>
        <end position="235"/>
    </location>
</feature>
<evidence type="ECO:0000256" key="4">
    <source>
        <dbReference type="ARBA" id="ARBA00022692"/>
    </source>
</evidence>
<keyword evidence="11" id="KW-1185">Reference proteome</keyword>
<dbReference type="AlphaFoldDB" id="V5WK01"/>
<feature type="transmembrane region" description="Helical" evidence="8">
    <location>
        <begin position="70"/>
        <end position="88"/>
    </location>
</feature>
<dbReference type="OrthoDB" id="9783013at2"/>
<proteinExistence type="predicted"/>
<evidence type="ECO:0000256" key="5">
    <source>
        <dbReference type="ARBA" id="ARBA00022989"/>
    </source>
</evidence>
<dbReference type="GO" id="GO:0005886">
    <property type="term" value="C:plasma membrane"/>
    <property type="evidence" value="ECO:0007669"/>
    <property type="project" value="UniProtKB-SubCell"/>
</dbReference>
<protein>
    <submittedName>
        <fullName evidence="10">Putative nucleoside transporter yegT</fullName>
    </submittedName>
</protein>
<keyword evidence="3" id="KW-1003">Cell membrane</keyword>
<gene>
    <name evidence="10" type="ORF">L21SP2_2711</name>
</gene>
<feature type="transmembrane region" description="Helical" evidence="8">
    <location>
        <begin position="341"/>
        <end position="367"/>
    </location>
</feature>
<feature type="transmembrane region" description="Helical" evidence="8">
    <location>
        <begin position="157"/>
        <end position="179"/>
    </location>
</feature>
<evidence type="ECO:0000313" key="10">
    <source>
        <dbReference type="EMBL" id="AHC16063.1"/>
    </source>
</evidence>
<dbReference type="HOGENOM" id="CLU_013133_1_2_12"/>
<keyword evidence="2" id="KW-0813">Transport</keyword>
<keyword evidence="4 8" id="KW-0812">Transmembrane</keyword>
<dbReference type="Proteomes" id="UP000018680">
    <property type="component" value="Chromosome"/>
</dbReference>
<name>V5WK01_9SPIO</name>
<organism evidence="10 11">
    <name type="scientific">Salinispira pacifica</name>
    <dbReference type="NCBI Taxonomy" id="1307761"/>
    <lineage>
        <taxon>Bacteria</taxon>
        <taxon>Pseudomonadati</taxon>
        <taxon>Spirochaetota</taxon>
        <taxon>Spirochaetia</taxon>
        <taxon>Spirochaetales</taxon>
        <taxon>Spirochaetaceae</taxon>
        <taxon>Salinispira</taxon>
    </lineage>
</organism>
<evidence type="ECO:0000256" key="8">
    <source>
        <dbReference type="SAM" id="Phobius"/>
    </source>
</evidence>
<dbReference type="SUPFAM" id="SSF103473">
    <property type="entry name" value="MFS general substrate transporter"/>
    <property type="match status" value="1"/>
</dbReference>
<dbReference type="InterPro" id="IPR024989">
    <property type="entry name" value="MFS_assoc_dom"/>
</dbReference>
<feature type="transmembrane region" description="Helical" evidence="8">
    <location>
        <begin position="379"/>
        <end position="403"/>
    </location>
</feature>
<evidence type="ECO:0000259" key="9">
    <source>
        <dbReference type="Pfam" id="PF12832"/>
    </source>
</evidence>
<feature type="transmembrane region" description="Helical" evidence="8">
    <location>
        <begin position="129"/>
        <end position="151"/>
    </location>
</feature>
<dbReference type="KEGG" id="slr:L21SP2_2711"/>
<evidence type="ECO:0000256" key="7">
    <source>
        <dbReference type="SAM" id="MobiDB-lite"/>
    </source>
</evidence>
<feature type="transmembrane region" description="Helical" evidence="8">
    <location>
        <begin position="242"/>
        <end position="264"/>
    </location>
</feature>
<dbReference type="PANTHER" id="PTHR23522">
    <property type="entry name" value="BLL5896 PROTEIN"/>
    <property type="match status" value="1"/>
</dbReference>
<feature type="transmembrane region" description="Helical" evidence="8">
    <location>
        <begin position="284"/>
        <end position="304"/>
    </location>
</feature>
<evidence type="ECO:0000256" key="6">
    <source>
        <dbReference type="ARBA" id="ARBA00023136"/>
    </source>
</evidence>
<feature type="transmembrane region" description="Helical" evidence="8">
    <location>
        <begin position="94"/>
        <end position="117"/>
    </location>
</feature>
<feature type="transmembrane region" description="Helical" evidence="8">
    <location>
        <begin position="415"/>
        <end position="435"/>
    </location>
</feature>
<feature type="transmembrane region" description="Helical" evidence="8">
    <location>
        <begin position="35"/>
        <end position="58"/>
    </location>
</feature>
<dbReference type="eggNOG" id="COG2814">
    <property type="taxonomic scope" value="Bacteria"/>
</dbReference>
<accession>V5WK01</accession>
<sequence>MIRLLLSALMFLQFFVVGSFNPLISLYLTRFLGLGGGQAGLIISLSQVSMLISPLLVGRIAGKKISERRLLIIIYIAGAALLLLTSVQKGFAGMLLSFFALNLMLGPAVGLMNAVTFKRLPDPSAFGSIRVWGTIGWMAAGWTNGALVQLLPGISSSLSLIFTLPALASLLFTFLAVLLPGGGSTPAPAGGSGRRKRPGTRSEAGADTAPRTPPRTPPNAGAGGEMNDDTALKDTAGPEKGALGTLLSPVVRVLILCHFLGGMLDRYYIFGSGPHLDFMGIPESLLMPILSLGQATEIFMLLMLKPMLRRLGFRKGIFAGSLFLVLRYVLLLTATGSHAGALPAVVLAIAMNGPVFAMFYTALTIYVDERTSPGDRPAVHQYIAMVFTGFAGFSGNSLAGITFSNVEQNLQGMQSFWSIPLSLSLVVAGIIFLFFRPGKLKSAG</sequence>
<dbReference type="PANTHER" id="PTHR23522:SF4">
    <property type="entry name" value="NUCLEOSIDE PERMEASE NUPG-RELATED"/>
    <property type="match status" value="1"/>
</dbReference>
<dbReference type="InterPro" id="IPR036259">
    <property type="entry name" value="MFS_trans_sf"/>
</dbReference>
<evidence type="ECO:0000313" key="11">
    <source>
        <dbReference type="Proteomes" id="UP000018680"/>
    </source>
</evidence>
<keyword evidence="6 8" id="KW-0472">Membrane</keyword>
<dbReference type="RefSeq" id="WP_024268961.1">
    <property type="nucleotide sequence ID" value="NC_023035.1"/>
</dbReference>
<keyword evidence="5 8" id="KW-1133">Transmembrane helix</keyword>
<dbReference type="Gene3D" id="1.20.1250.20">
    <property type="entry name" value="MFS general substrate transporter like domains"/>
    <property type="match status" value="2"/>
</dbReference>
<evidence type="ECO:0000256" key="1">
    <source>
        <dbReference type="ARBA" id="ARBA00004651"/>
    </source>
</evidence>